<dbReference type="AlphaFoldDB" id="A0A1F8ED46"/>
<evidence type="ECO:0000256" key="1">
    <source>
        <dbReference type="ARBA" id="ARBA00022723"/>
    </source>
</evidence>
<dbReference type="InterPro" id="IPR000056">
    <property type="entry name" value="Ribul_P_3_epim-like"/>
</dbReference>
<dbReference type="PANTHER" id="PTHR11749">
    <property type="entry name" value="RIBULOSE-5-PHOSPHATE-3-EPIMERASE"/>
    <property type="match status" value="1"/>
</dbReference>
<keyword evidence="2" id="KW-0413">Isomerase</keyword>
<evidence type="ECO:0000313" key="3">
    <source>
        <dbReference type="EMBL" id="OGM98752.1"/>
    </source>
</evidence>
<dbReference type="Gene3D" id="3.20.20.70">
    <property type="entry name" value="Aldolase class I"/>
    <property type="match status" value="1"/>
</dbReference>
<evidence type="ECO:0000313" key="4">
    <source>
        <dbReference type="Proteomes" id="UP000176893"/>
    </source>
</evidence>
<dbReference type="GO" id="GO:0005975">
    <property type="term" value="P:carbohydrate metabolic process"/>
    <property type="evidence" value="ECO:0007669"/>
    <property type="project" value="InterPro"/>
</dbReference>
<dbReference type="InterPro" id="IPR011060">
    <property type="entry name" value="RibuloseP-bd_barrel"/>
</dbReference>
<dbReference type="GO" id="GO:0016857">
    <property type="term" value="F:racemase and epimerase activity, acting on carbohydrates and derivatives"/>
    <property type="evidence" value="ECO:0007669"/>
    <property type="project" value="InterPro"/>
</dbReference>
<dbReference type="Proteomes" id="UP000176893">
    <property type="component" value="Unassembled WGS sequence"/>
</dbReference>
<dbReference type="InterPro" id="IPR013785">
    <property type="entry name" value="Aldolase_TIM"/>
</dbReference>
<sequence>MTKIIPSILAKTSEEFEKLLRIVEPYVDRVHLDIGDGDFVLTKTISGYEELMIMETKVKFDVHLMVSRPEDQMYFWYKTKADRFLIHAETDHGHRNLVESIHLNGRKVGLVLNPETQIEKIFELMDNIDFVQFMTVHPGNYGGEFVESVIDKILDFHGHYPDIPIMADGAIHSETARRLIAVGTSMLVVGTHILNEGKDVGKAIEELRKIGQNE</sequence>
<evidence type="ECO:0000256" key="2">
    <source>
        <dbReference type="ARBA" id="ARBA00023235"/>
    </source>
</evidence>
<dbReference type="Pfam" id="PF00834">
    <property type="entry name" value="Ribul_P_3_epim"/>
    <property type="match status" value="1"/>
</dbReference>
<name>A0A1F8ED46_9BACT</name>
<keyword evidence="1" id="KW-0479">Metal-binding</keyword>
<dbReference type="STRING" id="1802661.A2649_04290"/>
<dbReference type="GO" id="GO:0046872">
    <property type="term" value="F:metal ion binding"/>
    <property type="evidence" value="ECO:0007669"/>
    <property type="project" value="UniProtKB-KW"/>
</dbReference>
<comment type="caution">
    <text evidence="3">The sequence shown here is derived from an EMBL/GenBank/DDBJ whole genome shotgun (WGS) entry which is preliminary data.</text>
</comment>
<evidence type="ECO:0008006" key="5">
    <source>
        <dbReference type="Google" id="ProtNLM"/>
    </source>
</evidence>
<accession>A0A1F8ED46</accession>
<dbReference type="SUPFAM" id="SSF51366">
    <property type="entry name" value="Ribulose-phoshate binding barrel"/>
    <property type="match status" value="1"/>
</dbReference>
<dbReference type="EMBL" id="MGJB01000009">
    <property type="protein sequence ID" value="OGM98752.1"/>
    <property type="molecule type" value="Genomic_DNA"/>
</dbReference>
<organism evidence="3 4">
    <name type="scientific">Candidatus Yanofskybacteria bacterium RIFCSPHIGHO2_01_FULL_41_26</name>
    <dbReference type="NCBI Taxonomy" id="1802661"/>
    <lineage>
        <taxon>Bacteria</taxon>
        <taxon>Candidatus Yanofskyibacteriota</taxon>
    </lineage>
</organism>
<protein>
    <recommendedName>
        <fullName evidence="5">Ribulose-phosphate 3-epimerase</fullName>
    </recommendedName>
</protein>
<reference evidence="3 4" key="1">
    <citation type="journal article" date="2016" name="Nat. Commun.">
        <title>Thousands of microbial genomes shed light on interconnected biogeochemical processes in an aquifer system.</title>
        <authorList>
            <person name="Anantharaman K."/>
            <person name="Brown C.T."/>
            <person name="Hug L.A."/>
            <person name="Sharon I."/>
            <person name="Castelle C.J."/>
            <person name="Probst A.J."/>
            <person name="Thomas B.C."/>
            <person name="Singh A."/>
            <person name="Wilkins M.J."/>
            <person name="Karaoz U."/>
            <person name="Brodie E.L."/>
            <person name="Williams K.H."/>
            <person name="Hubbard S.S."/>
            <person name="Banfield J.F."/>
        </authorList>
    </citation>
    <scope>NUCLEOTIDE SEQUENCE [LARGE SCALE GENOMIC DNA]</scope>
</reference>
<proteinExistence type="predicted"/>
<gene>
    <name evidence="3" type="ORF">A2649_04290</name>
</gene>